<protein>
    <submittedName>
        <fullName evidence="1">Uncharacterized protein</fullName>
    </submittedName>
</protein>
<dbReference type="AlphaFoldDB" id="A0A8D9HFC0"/>
<evidence type="ECO:0000313" key="2">
    <source>
        <dbReference type="Proteomes" id="UP000694005"/>
    </source>
</evidence>
<dbReference type="EMBL" id="LS974624">
    <property type="protein sequence ID" value="CAG7896794.1"/>
    <property type="molecule type" value="Genomic_DNA"/>
</dbReference>
<accession>A0A8D9HFC0</accession>
<sequence length="53" mass="5501">SGVLIRVIEAYTALASPIKFPGCGGFLSFVAPVKSPERGGSYRSIAAGFCPRV</sequence>
<dbReference type="Gramene" id="A08p04600.2_BraZ1">
    <property type="protein sequence ID" value="A08p04600.2_BraZ1.CDS"/>
    <property type="gene ID" value="A08g04600.2_BraZ1"/>
</dbReference>
<evidence type="ECO:0000313" key="1">
    <source>
        <dbReference type="EMBL" id="CAG7896794.1"/>
    </source>
</evidence>
<name>A0A8D9HFC0_BRACM</name>
<organism evidence="1 2">
    <name type="scientific">Brassica campestris</name>
    <name type="common">Field mustard</name>
    <dbReference type="NCBI Taxonomy" id="3711"/>
    <lineage>
        <taxon>Eukaryota</taxon>
        <taxon>Viridiplantae</taxon>
        <taxon>Streptophyta</taxon>
        <taxon>Embryophyta</taxon>
        <taxon>Tracheophyta</taxon>
        <taxon>Spermatophyta</taxon>
        <taxon>Magnoliopsida</taxon>
        <taxon>eudicotyledons</taxon>
        <taxon>Gunneridae</taxon>
        <taxon>Pentapetalae</taxon>
        <taxon>rosids</taxon>
        <taxon>malvids</taxon>
        <taxon>Brassicales</taxon>
        <taxon>Brassicaceae</taxon>
        <taxon>Brassiceae</taxon>
        <taxon>Brassica</taxon>
    </lineage>
</organism>
<feature type="non-terminal residue" evidence="1">
    <location>
        <position position="1"/>
    </location>
</feature>
<gene>
    <name evidence="1" type="ORF">BRAPAZ1V2_A08P04600.2</name>
</gene>
<reference evidence="1 2" key="1">
    <citation type="submission" date="2021-07" db="EMBL/GenBank/DDBJ databases">
        <authorList>
            <consortium name="Genoscope - CEA"/>
            <person name="William W."/>
        </authorList>
    </citation>
    <scope>NUCLEOTIDE SEQUENCE [LARGE SCALE GENOMIC DNA]</scope>
</reference>
<proteinExistence type="predicted"/>
<dbReference type="Proteomes" id="UP000694005">
    <property type="component" value="Chromosome A08"/>
</dbReference>